<name>A0A0D6PFZ6_9PROT</name>
<feature type="compositionally biased region" description="Polar residues" evidence="1">
    <location>
        <begin position="60"/>
        <end position="78"/>
    </location>
</feature>
<dbReference type="EMBL" id="BANC01000030">
    <property type="protein sequence ID" value="GAN79784.1"/>
    <property type="molecule type" value="Genomic_DNA"/>
</dbReference>
<sequence>MAISDFPTALQPIIQQGFLEREFEQGLRAAVAYRAIADREDFPNGIGETITKTRAGLKPTVTTPLNSASNTGLDNGMNPGNNTFPVEQFTLSLNLYAVSGDLNTVTTRVGIVGQFLQNALTNGDQAMRSLDELARNALFGSYFNGNTRVTTTLAAAGPSIAVDDIRGFTQVPGVAALGTVANASPGAGVNPSPTWVPVGASNPLTVTVGSNTYEVVGYTVDANNTSSLKFLGGVSGTLTLSGNVTVADGTAGNTVQAANASTVLRPNARGNSSLLQAGDVFTMSDIQDAVAFLGANGVPRIEGAYNCYLDSYSSRQLFSDPDFRQLFQGATSSNDVFKYGRVSDMLGVRFIPTTQAPVQAHPSIAGLKIRRPIICGQGALIEGDFEGMADPDHADQGGRGPVEVHMVDNVAMTTRAPMDRLGQIVAQSWYWIGGFCVPSDVTTSPTTIGTASNSSYKRAVIVEHVG</sequence>
<keyword evidence="3" id="KW-1185">Reference proteome</keyword>
<proteinExistence type="predicted"/>
<dbReference type="AlphaFoldDB" id="A0A0D6PFZ6"/>
<evidence type="ECO:0000313" key="2">
    <source>
        <dbReference type="EMBL" id="GAN79784.1"/>
    </source>
</evidence>
<comment type="caution">
    <text evidence="2">The sequence shown here is derived from an EMBL/GenBank/DDBJ whole genome shotgun (WGS) entry which is preliminary data.</text>
</comment>
<feature type="region of interest" description="Disordered" evidence="1">
    <location>
        <begin position="59"/>
        <end position="78"/>
    </location>
</feature>
<dbReference type="STRING" id="1120923.SAMN02746095_02948"/>
<dbReference type="Proteomes" id="UP000032668">
    <property type="component" value="Unassembled WGS sequence"/>
</dbReference>
<accession>A0A0D6PFZ6</accession>
<dbReference type="OrthoDB" id="7279930at2"/>
<reference evidence="2 3" key="1">
    <citation type="submission" date="2012-11" db="EMBL/GenBank/DDBJ databases">
        <title>Whole genome sequence of Acidocella aminolytica 101 = DSM 11237.</title>
        <authorList>
            <person name="Azuma Y."/>
            <person name="Higashiura N."/>
            <person name="Hirakawa H."/>
            <person name="Matsushita K."/>
        </authorList>
    </citation>
    <scope>NUCLEOTIDE SEQUENCE [LARGE SCALE GENOMIC DNA]</scope>
    <source>
        <strain evidence="3">101 / DSM 11237</strain>
    </source>
</reference>
<protein>
    <submittedName>
        <fullName evidence="2">Phage protein</fullName>
    </submittedName>
</protein>
<organism evidence="2 3">
    <name type="scientific">Acidocella aminolytica 101 = DSM 11237</name>
    <dbReference type="NCBI Taxonomy" id="1120923"/>
    <lineage>
        <taxon>Bacteria</taxon>
        <taxon>Pseudomonadati</taxon>
        <taxon>Pseudomonadota</taxon>
        <taxon>Alphaproteobacteria</taxon>
        <taxon>Acetobacterales</taxon>
        <taxon>Acidocellaceae</taxon>
        <taxon>Acidocella</taxon>
    </lineage>
</organism>
<evidence type="ECO:0000313" key="3">
    <source>
        <dbReference type="Proteomes" id="UP000032668"/>
    </source>
</evidence>
<gene>
    <name evidence="2" type="ORF">Aam_030_017</name>
</gene>
<dbReference type="RefSeq" id="WP_048878225.1">
    <property type="nucleotide sequence ID" value="NZ_BANC01000030.1"/>
</dbReference>
<evidence type="ECO:0000256" key="1">
    <source>
        <dbReference type="SAM" id="MobiDB-lite"/>
    </source>
</evidence>